<dbReference type="Pfam" id="PF03221">
    <property type="entry name" value="HTH_Tnp_Tc5"/>
    <property type="match status" value="1"/>
</dbReference>
<dbReference type="InterPro" id="IPR036397">
    <property type="entry name" value="RNaseH_sf"/>
</dbReference>
<dbReference type="Pfam" id="PF03184">
    <property type="entry name" value="DDE_1"/>
    <property type="match status" value="1"/>
</dbReference>
<dbReference type="Pfam" id="PF05225">
    <property type="entry name" value="HTH_psq"/>
    <property type="match status" value="1"/>
</dbReference>
<evidence type="ECO:0000256" key="3">
    <source>
        <dbReference type="ARBA" id="ARBA00023242"/>
    </source>
</evidence>
<dbReference type="AlphaFoldDB" id="A0A6J2YST6"/>
<sequence>MPKIISGEKYQKKYDEENLQKALREVYNGLPLREVARRFGIPRATLQFRRSQKFVKTSFGPNPILSYDEEKILVKWISENHKRGFPCRKENIQESVKEFLDKNPRENPFVNNRPGEAWYKAFLRRNPEITIRTAEAVTAASANVSENDIRRWFTQIEEFLQEKNLMDVFQDPDRIMNADETCFFLCPKNTKVLAPKGARNVYEMEHASSKTTLTVMFTFRASGKVTPPMIIYPYKRLPMNVAKSIPGEWGIGLSDTGWMKAEIMCDYIENVLYPHLKNSNTTFPVILFLDGHSTHLTYKLSCLCKRLEIVLICLYPNSTRLLQPADVAAFKPIKNGWKKAVIEWRRDHPLESLTKEHFAPVLKLAIDRCAKSQTIKNGFRATGLYPWDVNSIDFFKCLGGQNKPANTNKETESEKLATRYISQEEFVRIVGNNIIDEFKTYDETIPENEQPILFQLWKKFKPLSLPESSVLVNEEIAVNSKLKDTEVCIEEKSDNVEFDINNMPIILFENEQPVLLQTFDTEQVGMVENIELSNAPNNVLYEDIPKLSLEVEESKTVSEDVEISHPLPLEKTLWFAPTPKRKGTKNTEKTSFAITSTHWLKKKAEEDECKRKKNEEKEERKKQRIEKQAEKKAAKCQKQTTNRRNIKKTSKSKGTASNIEPKCDKRRRATQNSVVTQNDRKQMSLQEMPIQTQSSLRQQVTGTPK</sequence>
<dbReference type="RefSeq" id="XP_030767168.1">
    <property type="nucleotide sequence ID" value="XM_030911308.1"/>
</dbReference>
<feature type="compositionally biased region" description="Basic and acidic residues" evidence="4">
    <location>
        <begin position="604"/>
        <end position="633"/>
    </location>
</feature>
<dbReference type="PANTHER" id="PTHR19303">
    <property type="entry name" value="TRANSPOSON"/>
    <property type="match status" value="1"/>
</dbReference>
<protein>
    <submittedName>
        <fullName evidence="7">Uncharacterized protein LOC115890944</fullName>
    </submittedName>
</protein>
<dbReference type="PANTHER" id="PTHR19303:SF74">
    <property type="entry name" value="POGO TRANSPOSABLE ELEMENT WITH KRAB DOMAIN"/>
    <property type="match status" value="1"/>
</dbReference>
<evidence type="ECO:0000256" key="4">
    <source>
        <dbReference type="SAM" id="MobiDB-lite"/>
    </source>
</evidence>
<feature type="compositionally biased region" description="Polar residues" evidence="4">
    <location>
        <begin position="670"/>
        <end position="705"/>
    </location>
</feature>
<dbReference type="SUPFAM" id="SSF46689">
    <property type="entry name" value="Homeodomain-like"/>
    <property type="match status" value="1"/>
</dbReference>
<dbReference type="InterPro" id="IPR009057">
    <property type="entry name" value="Homeodomain-like_sf"/>
</dbReference>
<dbReference type="InterPro" id="IPR050863">
    <property type="entry name" value="CenT-Element_Derived"/>
</dbReference>
<name>A0A6J2YST6_SITOR</name>
<evidence type="ECO:0000313" key="7">
    <source>
        <dbReference type="RefSeq" id="XP_030767168.1"/>
    </source>
</evidence>
<keyword evidence="6" id="KW-1185">Reference proteome</keyword>
<evidence type="ECO:0000256" key="1">
    <source>
        <dbReference type="ARBA" id="ARBA00004123"/>
    </source>
</evidence>
<keyword evidence="2" id="KW-0238">DNA-binding</keyword>
<evidence type="ECO:0000313" key="6">
    <source>
        <dbReference type="Proteomes" id="UP000504635"/>
    </source>
</evidence>
<gene>
    <name evidence="7" type="primary">LOC115890944</name>
</gene>
<dbReference type="InterPro" id="IPR006600">
    <property type="entry name" value="HTH_CenpB_DNA-bd_dom"/>
</dbReference>
<reference evidence="7" key="1">
    <citation type="submission" date="2025-08" db="UniProtKB">
        <authorList>
            <consortium name="RefSeq"/>
        </authorList>
    </citation>
    <scope>IDENTIFICATION</scope>
</reference>
<dbReference type="Gene3D" id="3.30.420.10">
    <property type="entry name" value="Ribonuclease H-like superfamily/Ribonuclease H"/>
    <property type="match status" value="1"/>
</dbReference>
<dbReference type="InterPro" id="IPR007889">
    <property type="entry name" value="HTH_Psq"/>
</dbReference>
<feature type="region of interest" description="Disordered" evidence="4">
    <location>
        <begin position="604"/>
        <end position="705"/>
    </location>
</feature>
<dbReference type="OrthoDB" id="6768588at2759"/>
<dbReference type="InParanoid" id="A0A6J2YST6"/>
<organism evidence="6 7">
    <name type="scientific">Sitophilus oryzae</name>
    <name type="common">Rice weevil</name>
    <name type="synonym">Curculio oryzae</name>
    <dbReference type="NCBI Taxonomy" id="7048"/>
    <lineage>
        <taxon>Eukaryota</taxon>
        <taxon>Metazoa</taxon>
        <taxon>Ecdysozoa</taxon>
        <taxon>Arthropoda</taxon>
        <taxon>Hexapoda</taxon>
        <taxon>Insecta</taxon>
        <taxon>Pterygota</taxon>
        <taxon>Neoptera</taxon>
        <taxon>Endopterygota</taxon>
        <taxon>Coleoptera</taxon>
        <taxon>Polyphaga</taxon>
        <taxon>Cucujiformia</taxon>
        <taxon>Curculionidae</taxon>
        <taxon>Dryophthorinae</taxon>
        <taxon>Sitophilus</taxon>
    </lineage>
</organism>
<proteinExistence type="predicted"/>
<dbReference type="PROSITE" id="PS51253">
    <property type="entry name" value="HTH_CENPB"/>
    <property type="match status" value="1"/>
</dbReference>
<keyword evidence="3" id="KW-0539">Nucleus</keyword>
<feature type="non-terminal residue" evidence="7">
    <location>
        <position position="705"/>
    </location>
</feature>
<dbReference type="SMART" id="SM00674">
    <property type="entry name" value="CENPB"/>
    <property type="match status" value="1"/>
</dbReference>
<comment type="subcellular location">
    <subcellularLocation>
        <location evidence="1">Nucleus</location>
    </subcellularLocation>
</comment>
<dbReference type="Gene3D" id="1.10.10.60">
    <property type="entry name" value="Homeodomain-like"/>
    <property type="match status" value="1"/>
</dbReference>
<dbReference type="KEGG" id="soy:115890944"/>
<feature type="domain" description="HTH CENPB-type" evidence="5">
    <location>
        <begin position="57"/>
        <end position="132"/>
    </location>
</feature>
<dbReference type="InterPro" id="IPR004875">
    <property type="entry name" value="DDE_SF_endonuclease_dom"/>
</dbReference>
<evidence type="ECO:0000256" key="2">
    <source>
        <dbReference type="ARBA" id="ARBA00023125"/>
    </source>
</evidence>
<evidence type="ECO:0000259" key="5">
    <source>
        <dbReference type="PROSITE" id="PS51253"/>
    </source>
</evidence>
<accession>A0A6J2YST6</accession>
<dbReference type="Proteomes" id="UP000504635">
    <property type="component" value="Unplaced"/>
</dbReference>
<dbReference type="GO" id="GO:0003677">
    <property type="term" value="F:DNA binding"/>
    <property type="evidence" value="ECO:0007669"/>
    <property type="project" value="UniProtKB-KW"/>
</dbReference>
<dbReference type="GeneID" id="115890944"/>
<dbReference type="GO" id="GO:0005634">
    <property type="term" value="C:nucleus"/>
    <property type="evidence" value="ECO:0007669"/>
    <property type="project" value="UniProtKB-SubCell"/>
</dbReference>